<evidence type="ECO:0000313" key="2">
    <source>
        <dbReference type="Proteomes" id="UP000235965"/>
    </source>
</evidence>
<dbReference type="InterPro" id="IPR036691">
    <property type="entry name" value="Endo/exonu/phosph_ase_sf"/>
</dbReference>
<dbReference type="STRING" id="105785.A0A2J7QW70"/>
<sequence length="377" mass="43709">MKILSGDFNAKVGREHIFKPTTGNESLHEISNDNGVRGVNFATSKNLTVKSTMFPHRNIRKFTWTSPDGKIHNQIDHILIDRRRHSSVLDVRSFRAADCDTDHYLVVENVRESLAVSKQTTHRVHMERFNVKKVNEVEGKEQYRVEISNRFAALEHLDTEVDVNKAWETIRENIKMSAKESLGYYKPKKHKPWFDEGCTKLLDQRKQAKLQCLQDPSELSGDNLNNIRRETSRHFRNKKREYLKDKIDELAMNSKNKNITDLHRGINDFKRGYQPSSNLVKDENGDLLADSHNILNRWRNYFSQLLNVHRVSDVRHTEIHTAGLLIPDPTPFEVESAIAKLKQYKSPGCDQIPAELIQAGSKILYVQRTTSNYFYLA</sequence>
<dbReference type="EMBL" id="NEVH01009767">
    <property type="protein sequence ID" value="PNF32825.1"/>
    <property type="molecule type" value="Genomic_DNA"/>
</dbReference>
<dbReference type="Proteomes" id="UP000235965">
    <property type="component" value="Unassembled WGS sequence"/>
</dbReference>
<name>A0A2J7QW70_9NEOP</name>
<evidence type="ECO:0000313" key="1">
    <source>
        <dbReference type="EMBL" id="PNF32825.1"/>
    </source>
</evidence>
<dbReference type="AlphaFoldDB" id="A0A2J7QW70"/>
<dbReference type="PANTHER" id="PTHR47510">
    <property type="entry name" value="REVERSE TRANSCRIPTASE DOMAIN-CONTAINING PROTEIN"/>
    <property type="match status" value="1"/>
</dbReference>
<gene>
    <name evidence="1" type="ORF">B7P43_G04341</name>
</gene>
<proteinExistence type="predicted"/>
<dbReference type="Gene3D" id="3.60.10.10">
    <property type="entry name" value="Endonuclease/exonuclease/phosphatase"/>
    <property type="match status" value="1"/>
</dbReference>
<reference evidence="1 2" key="1">
    <citation type="submission" date="2017-12" db="EMBL/GenBank/DDBJ databases">
        <title>Hemimetabolous genomes reveal molecular basis of termite eusociality.</title>
        <authorList>
            <person name="Harrison M.C."/>
            <person name="Jongepier E."/>
            <person name="Robertson H.M."/>
            <person name="Arning N."/>
            <person name="Bitard-Feildel T."/>
            <person name="Chao H."/>
            <person name="Childers C.P."/>
            <person name="Dinh H."/>
            <person name="Doddapaneni H."/>
            <person name="Dugan S."/>
            <person name="Gowin J."/>
            <person name="Greiner C."/>
            <person name="Han Y."/>
            <person name="Hu H."/>
            <person name="Hughes D.S.T."/>
            <person name="Huylmans A.-K."/>
            <person name="Kemena C."/>
            <person name="Kremer L.P.M."/>
            <person name="Lee S.L."/>
            <person name="Lopez-Ezquerra A."/>
            <person name="Mallet L."/>
            <person name="Monroy-Kuhn J.M."/>
            <person name="Moser A."/>
            <person name="Murali S.C."/>
            <person name="Muzny D.M."/>
            <person name="Otani S."/>
            <person name="Piulachs M.-D."/>
            <person name="Poelchau M."/>
            <person name="Qu J."/>
            <person name="Schaub F."/>
            <person name="Wada-Katsumata A."/>
            <person name="Worley K.C."/>
            <person name="Xie Q."/>
            <person name="Ylla G."/>
            <person name="Poulsen M."/>
            <person name="Gibbs R.A."/>
            <person name="Schal C."/>
            <person name="Richards S."/>
            <person name="Belles X."/>
            <person name="Korb J."/>
            <person name="Bornberg-Bauer E."/>
        </authorList>
    </citation>
    <scope>NUCLEOTIDE SEQUENCE [LARGE SCALE GENOMIC DNA]</scope>
    <source>
        <tissue evidence="1">Whole body</tissue>
    </source>
</reference>
<organism evidence="1 2">
    <name type="scientific">Cryptotermes secundus</name>
    <dbReference type="NCBI Taxonomy" id="105785"/>
    <lineage>
        <taxon>Eukaryota</taxon>
        <taxon>Metazoa</taxon>
        <taxon>Ecdysozoa</taxon>
        <taxon>Arthropoda</taxon>
        <taxon>Hexapoda</taxon>
        <taxon>Insecta</taxon>
        <taxon>Pterygota</taxon>
        <taxon>Neoptera</taxon>
        <taxon>Polyneoptera</taxon>
        <taxon>Dictyoptera</taxon>
        <taxon>Blattodea</taxon>
        <taxon>Blattoidea</taxon>
        <taxon>Termitoidae</taxon>
        <taxon>Kalotermitidae</taxon>
        <taxon>Cryptotermitinae</taxon>
        <taxon>Cryptotermes</taxon>
    </lineage>
</organism>
<keyword evidence="2" id="KW-1185">Reference proteome</keyword>
<comment type="caution">
    <text evidence="1">The sequence shown here is derived from an EMBL/GenBank/DDBJ whole genome shotgun (WGS) entry which is preliminary data.</text>
</comment>
<dbReference type="SUPFAM" id="SSF56219">
    <property type="entry name" value="DNase I-like"/>
    <property type="match status" value="1"/>
</dbReference>
<dbReference type="InParanoid" id="A0A2J7QW70"/>
<accession>A0A2J7QW70</accession>
<protein>
    <recommendedName>
        <fullName evidence="3">Endonuclease/exonuclease/phosphatase domain-containing protein</fullName>
    </recommendedName>
</protein>
<evidence type="ECO:0008006" key="3">
    <source>
        <dbReference type="Google" id="ProtNLM"/>
    </source>
</evidence>
<dbReference type="PANTHER" id="PTHR47510:SF3">
    <property type="entry name" value="ENDO_EXONUCLEASE_PHOSPHATASE DOMAIN-CONTAINING PROTEIN"/>
    <property type="match status" value="1"/>
</dbReference>